<dbReference type="EMBL" id="JAUSUZ010000001">
    <property type="protein sequence ID" value="MDQ0371155.1"/>
    <property type="molecule type" value="Genomic_DNA"/>
</dbReference>
<evidence type="ECO:0000259" key="2">
    <source>
        <dbReference type="Pfam" id="PF13808"/>
    </source>
</evidence>
<dbReference type="PANTHER" id="PTHR30298:SF0">
    <property type="entry name" value="PROTEIN YBFL-RELATED"/>
    <property type="match status" value="1"/>
</dbReference>
<evidence type="ECO:0000259" key="1">
    <source>
        <dbReference type="Pfam" id="PF01609"/>
    </source>
</evidence>
<dbReference type="AlphaFoldDB" id="A0AAE3W9W8"/>
<feature type="domain" description="H repeat-associated protein N-terminal" evidence="2">
    <location>
        <begin position="29"/>
        <end position="116"/>
    </location>
</feature>
<comment type="caution">
    <text evidence="3">The sequence shown here is derived from an EMBL/GenBank/DDBJ whole genome shotgun (WGS) entry which is preliminary data.</text>
</comment>
<evidence type="ECO:0000313" key="3">
    <source>
        <dbReference type="EMBL" id="MDQ0371155.1"/>
    </source>
</evidence>
<dbReference type="RefSeq" id="WP_307247709.1">
    <property type="nucleotide sequence ID" value="NZ_JAUSUZ010000001.1"/>
</dbReference>
<protein>
    <submittedName>
        <fullName evidence="3">Transposase YbfD/YdcC</fullName>
    </submittedName>
</protein>
<dbReference type="PANTHER" id="PTHR30298">
    <property type="entry name" value="H REPEAT-ASSOCIATED PREDICTED TRANSPOSASE"/>
    <property type="match status" value="1"/>
</dbReference>
<dbReference type="GO" id="GO:0003677">
    <property type="term" value="F:DNA binding"/>
    <property type="evidence" value="ECO:0007669"/>
    <property type="project" value="InterPro"/>
</dbReference>
<proteinExistence type="predicted"/>
<dbReference type="InterPro" id="IPR047647">
    <property type="entry name" value="ISAs1_transpos"/>
</dbReference>
<reference evidence="3 4" key="1">
    <citation type="submission" date="2023-07" db="EMBL/GenBank/DDBJ databases">
        <title>Sequencing the genomes of 1000 actinobacteria strains.</title>
        <authorList>
            <person name="Klenk H.-P."/>
        </authorList>
    </citation>
    <scope>NUCLEOTIDE SEQUENCE [LARGE SCALE GENOMIC DNA]</scope>
    <source>
        <strain evidence="3 4">DSM 44709</strain>
    </source>
</reference>
<gene>
    <name evidence="3" type="ORF">J2S42_007824</name>
</gene>
<dbReference type="InterPro" id="IPR032806">
    <property type="entry name" value="YbfD_N"/>
</dbReference>
<dbReference type="Pfam" id="PF13808">
    <property type="entry name" value="DDE_Tnp_1_assoc"/>
    <property type="match status" value="1"/>
</dbReference>
<dbReference type="Proteomes" id="UP001240236">
    <property type="component" value="Unassembled WGS sequence"/>
</dbReference>
<dbReference type="NCBIfam" id="NF033564">
    <property type="entry name" value="transpos_ISAs1"/>
    <property type="match status" value="1"/>
</dbReference>
<dbReference type="InterPro" id="IPR051698">
    <property type="entry name" value="Transposase_11-like"/>
</dbReference>
<dbReference type="GO" id="GO:0006313">
    <property type="term" value="P:DNA transposition"/>
    <property type="evidence" value="ECO:0007669"/>
    <property type="project" value="InterPro"/>
</dbReference>
<accession>A0AAE3W9W8</accession>
<sequence length="389" mass="41962">MPALPSSLISSLSCAPALTVAETAGGLVTALAGLPDPRARRGVRHRLTVVVVAAVGAVVAGCRSYTAIAEWVADVPDATALALGIAPDRRPSEAMIRRLLQAMDPHLLTAAIGAWLTGRASAGISAGRQAIAVDGKTLRGSRTTGTAARHVLAACDQTSAVVLASTDVDGKTNEITRFAPLLDQIGDLRDTVITADALHCQREHVDYLAERGANWIMTVKGNQPYLHRQLTGLPWRAVPDAIRDTDRGHGRREIRTLKILTISTGIDFPHATQALQVRRRRRRLDQPKRFTTETVYAITDLPVHQAKPAQLAAWIRGHWTIENKIHWVRDVAFDEDRSQIRTGTVPEIMAALRNAAIGALRIAGTTNIAAAIRHHARDSSRPLALLGIS</sequence>
<keyword evidence="4" id="KW-1185">Reference proteome</keyword>
<organism evidence="3 4">
    <name type="scientific">Catenuloplanes indicus</name>
    <dbReference type="NCBI Taxonomy" id="137267"/>
    <lineage>
        <taxon>Bacteria</taxon>
        <taxon>Bacillati</taxon>
        <taxon>Actinomycetota</taxon>
        <taxon>Actinomycetes</taxon>
        <taxon>Micromonosporales</taxon>
        <taxon>Micromonosporaceae</taxon>
        <taxon>Catenuloplanes</taxon>
    </lineage>
</organism>
<dbReference type="GO" id="GO:0004803">
    <property type="term" value="F:transposase activity"/>
    <property type="evidence" value="ECO:0007669"/>
    <property type="project" value="InterPro"/>
</dbReference>
<name>A0AAE3W9W8_9ACTN</name>
<dbReference type="Pfam" id="PF01609">
    <property type="entry name" value="DDE_Tnp_1"/>
    <property type="match status" value="1"/>
</dbReference>
<feature type="domain" description="Transposase IS4-like" evidence="1">
    <location>
        <begin position="127"/>
        <end position="356"/>
    </location>
</feature>
<dbReference type="InterPro" id="IPR002559">
    <property type="entry name" value="Transposase_11"/>
</dbReference>
<evidence type="ECO:0000313" key="4">
    <source>
        <dbReference type="Proteomes" id="UP001240236"/>
    </source>
</evidence>